<keyword evidence="2" id="KW-1133">Transmembrane helix</keyword>
<proteinExistence type="predicted"/>
<sequence length="437" mass="48183">MDNSGGPPTGAVKVSGLRRFKNWWSSNLWPRVKRGWTWLTPWRQRSSRVVGRAKLSTAVLGAVIAAVLVAFAAYQVLHRFLPVGDQAIQPKDLTQFALTIVAGIGGVVALVVAYRRQLGIEQSRFVERFGAAANQLGSADVAVRLAGVYAMAGVADEARSIHERQQCVDVLCAYLRLPYSPELGANHETERQHKMPGREGEENTHHFLYRQNDKEVRQTIVRVITAHLQKDAKESWSPCSFDFTGAILESVDFNGARFRGEATYFRGVTFSGALARFNGVVFDGEWTLFSDAKFSSGSSFKNAILRSGFTSFENAKFSSGSSFDGATFSSGFSSFNSAVFSGGWTTFSLTVFSRARASFHGTEFGADRTSFYRTTFGGGFISFISTDFGAGVVSFEEPKFWNPSPIFDWDDDVPDDERKPKPANVLPTDWPPKVDSI</sequence>
<keyword evidence="4" id="KW-1185">Reference proteome</keyword>
<feature type="transmembrane region" description="Helical" evidence="2">
    <location>
        <begin position="55"/>
        <end position="76"/>
    </location>
</feature>
<keyword evidence="2" id="KW-0812">Transmembrane</keyword>
<feature type="region of interest" description="Disordered" evidence="1">
    <location>
        <begin position="411"/>
        <end position="437"/>
    </location>
</feature>
<evidence type="ECO:0000313" key="4">
    <source>
        <dbReference type="Proteomes" id="UP000655366"/>
    </source>
</evidence>
<comment type="caution">
    <text evidence="3">The sequence shown here is derived from an EMBL/GenBank/DDBJ whole genome shotgun (WGS) entry which is preliminary data.</text>
</comment>
<evidence type="ECO:0000256" key="1">
    <source>
        <dbReference type="SAM" id="MobiDB-lite"/>
    </source>
</evidence>
<dbReference type="Gene3D" id="2.160.20.80">
    <property type="entry name" value="E3 ubiquitin-protein ligase SopA"/>
    <property type="match status" value="1"/>
</dbReference>
<name>A0A931CVQ6_9MICC</name>
<reference evidence="3 4" key="1">
    <citation type="submission" date="2020-11" db="EMBL/GenBank/DDBJ databases">
        <title>Arthrobacter antarcticus sp. nov., isolated from Antarctic Soil.</title>
        <authorList>
            <person name="Li J."/>
        </authorList>
    </citation>
    <scope>NUCLEOTIDE SEQUENCE [LARGE SCALE GENOMIC DNA]</scope>
    <source>
        <strain evidence="3 4">Z1-20</strain>
    </source>
</reference>
<organism evidence="3 4">
    <name type="scientific">Arthrobacter terrae</name>
    <dbReference type="NCBI Taxonomy" id="2935737"/>
    <lineage>
        <taxon>Bacteria</taxon>
        <taxon>Bacillati</taxon>
        <taxon>Actinomycetota</taxon>
        <taxon>Actinomycetes</taxon>
        <taxon>Micrococcales</taxon>
        <taxon>Micrococcaceae</taxon>
        <taxon>Arthrobacter</taxon>
    </lineage>
</organism>
<accession>A0A931CVQ6</accession>
<dbReference type="InterPro" id="IPR001646">
    <property type="entry name" value="5peptide_repeat"/>
</dbReference>
<feature type="transmembrane region" description="Helical" evidence="2">
    <location>
        <begin position="96"/>
        <end position="114"/>
    </location>
</feature>
<keyword evidence="2" id="KW-0472">Membrane</keyword>
<dbReference type="Pfam" id="PF13576">
    <property type="entry name" value="Pentapeptide_3"/>
    <property type="match status" value="1"/>
</dbReference>
<gene>
    <name evidence="3" type="ORF">IV500_20920</name>
</gene>
<evidence type="ECO:0000256" key="2">
    <source>
        <dbReference type="SAM" id="Phobius"/>
    </source>
</evidence>
<evidence type="ECO:0000313" key="3">
    <source>
        <dbReference type="EMBL" id="MBG0741819.1"/>
    </source>
</evidence>
<dbReference type="Proteomes" id="UP000655366">
    <property type="component" value="Unassembled WGS sequence"/>
</dbReference>
<dbReference type="EMBL" id="JADNYM010000044">
    <property type="protein sequence ID" value="MBG0741819.1"/>
    <property type="molecule type" value="Genomic_DNA"/>
</dbReference>
<evidence type="ECO:0008006" key="5">
    <source>
        <dbReference type="Google" id="ProtNLM"/>
    </source>
</evidence>
<dbReference type="RefSeq" id="WP_196398749.1">
    <property type="nucleotide sequence ID" value="NZ_JADNYM010000044.1"/>
</dbReference>
<dbReference type="AlphaFoldDB" id="A0A931CVQ6"/>
<protein>
    <recommendedName>
        <fullName evidence="5">Pentapeptide repeat-containing protein</fullName>
    </recommendedName>
</protein>